<dbReference type="GeneID" id="8100871"/>
<evidence type="ECO:0000256" key="2">
    <source>
        <dbReference type="ARBA" id="ARBA00007668"/>
    </source>
</evidence>
<evidence type="ECO:0000256" key="10">
    <source>
        <dbReference type="ARBA" id="ARBA00023136"/>
    </source>
</evidence>
<dbReference type="InParanoid" id="B8M242"/>
<dbReference type="eggNOG" id="KOG4116">
    <property type="taxonomic scope" value="Eukaryota"/>
</dbReference>
<dbReference type="OMA" id="AGIYWYW"/>
<dbReference type="VEuPathDB" id="FungiDB:TSTA_087420"/>
<evidence type="ECO:0000256" key="11">
    <source>
        <dbReference type="RuleBase" id="RU368118"/>
    </source>
</evidence>
<keyword evidence="10 11" id="KW-0472">Membrane</keyword>
<keyword evidence="5 11" id="KW-0812">Transmembrane</keyword>
<dbReference type="Gene3D" id="1.20.5.210">
    <property type="entry name" value="Cytochrome b-c1 complex subunit 8"/>
    <property type="match status" value="1"/>
</dbReference>
<dbReference type="SUPFAM" id="SSF81508">
    <property type="entry name" value="Ubiquinone-binding protein QP-C of cytochrome bc1 complex (Ubiquinol-cytochrome c reductase)"/>
    <property type="match status" value="1"/>
</dbReference>
<evidence type="ECO:0000256" key="3">
    <source>
        <dbReference type="ARBA" id="ARBA00022448"/>
    </source>
</evidence>
<keyword evidence="13" id="KW-1185">Reference proteome</keyword>
<evidence type="ECO:0000313" key="13">
    <source>
        <dbReference type="Proteomes" id="UP000001745"/>
    </source>
</evidence>
<accession>B8M242</accession>
<proteinExistence type="inferred from homology"/>
<dbReference type="EMBL" id="EQ962653">
    <property type="protein sequence ID" value="EED21506.1"/>
    <property type="molecule type" value="Genomic_DNA"/>
</dbReference>
<dbReference type="Proteomes" id="UP000001745">
    <property type="component" value="Unassembled WGS sequence"/>
</dbReference>
<dbReference type="GO" id="GO:0045275">
    <property type="term" value="C:respiratory chain complex III"/>
    <property type="evidence" value="ECO:0007669"/>
    <property type="project" value="UniProtKB-UniRule"/>
</dbReference>
<keyword evidence="4 11" id="KW-0679">Respiratory chain</keyword>
<dbReference type="GO" id="GO:0005743">
    <property type="term" value="C:mitochondrial inner membrane"/>
    <property type="evidence" value="ECO:0007669"/>
    <property type="project" value="UniProtKB-SubCell"/>
</dbReference>
<evidence type="ECO:0000256" key="9">
    <source>
        <dbReference type="ARBA" id="ARBA00023128"/>
    </source>
</evidence>
<comment type="subcellular location">
    <subcellularLocation>
        <location evidence="1 11">Mitochondrion inner membrane</location>
        <topology evidence="1 11">Single-pass membrane protein</topology>
    </subcellularLocation>
</comment>
<evidence type="ECO:0000256" key="6">
    <source>
        <dbReference type="ARBA" id="ARBA00022792"/>
    </source>
</evidence>
<evidence type="ECO:0000256" key="4">
    <source>
        <dbReference type="ARBA" id="ARBA00022660"/>
    </source>
</evidence>
<dbReference type="PANTHER" id="PTHR12119:SF2">
    <property type="entry name" value="CYTOCHROME B-C1 COMPLEX SUBUNIT 8"/>
    <property type="match status" value="1"/>
</dbReference>
<keyword evidence="9 11" id="KW-0496">Mitochondrion</keyword>
<dbReference type="HOGENOM" id="CLU_156007_1_0_1"/>
<feature type="transmembrane region" description="Helical" evidence="11">
    <location>
        <begin position="44"/>
        <end position="62"/>
    </location>
</feature>
<reference evidence="13" key="1">
    <citation type="journal article" date="2015" name="Genome Announc.">
        <title>Genome sequence of the AIDS-associated pathogen Penicillium marneffei (ATCC18224) and its near taxonomic relative Talaromyces stipitatus (ATCC10500).</title>
        <authorList>
            <person name="Nierman W.C."/>
            <person name="Fedorova-Abrams N.D."/>
            <person name="Andrianopoulos A."/>
        </authorList>
    </citation>
    <scope>NUCLEOTIDE SEQUENCE [LARGE SCALE GENOMIC DNA]</scope>
    <source>
        <strain evidence="13">ATCC 10500 / CBS 375.48 / QM 6759 / NRRL 1006</strain>
    </source>
</reference>
<dbReference type="PhylomeDB" id="B8M242"/>
<comment type="subunit">
    <text evidence="11">Component of the ubiquinol-cytochrome c oxidoreductase (cytochrome b-c1 complex, complex III, CIII), a multisubunit enzyme composed of 3 respiratory subunits cytochrome b, cytochrome c1 and Rieske protein, 2 core protein subunits, and additional low-molecular weight protein subunits. The complex exists as an obligatory dimer and forms supercomplexes (SCs) in the inner mitochondrial membrane with cytochrome c oxidase (complex IV, CIV).</text>
</comment>
<sequence length="81" mass="9068">MYPGCPTPQRGIAAYTISPNRQNPNAGALHAAIFNTFRRFRHQVLYFAPPFIIAYAAMNWAVEKNEYLNSKPGRLAAGVEE</sequence>
<protein>
    <recommendedName>
        <fullName evidence="11">Cytochrome b-c1 complex subunit 8</fullName>
    </recommendedName>
    <alternativeName>
        <fullName evidence="11">Complex III subunit 8</fullName>
    </alternativeName>
</protein>
<keyword evidence="3 11" id="KW-0813">Transport</keyword>
<dbReference type="RefSeq" id="XP_002478469.1">
    <property type="nucleotide sequence ID" value="XM_002478424.1"/>
</dbReference>
<dbReference type="GO" id="GO:0006122">
    <property type="term" value="P:mitochondrial electron transport, ubiquinol to cytochrome c"/>
    <property type="evidence" value="ECO:0007669"/>
    <property type="project" value="UniProtKB-UniRule"/>
</dbReference>
<dbReference type="InterPro" id="IPR036642">
    <property type="entry name" value="Cyt_bc1_su8_sf"/>
</dbReference>
<evidence type="ECO:0000256" key="8">
    <source>
        <dbReference type="ARBA" id="ARBA00022989"/>
    </source>
</evidence>
<evidence type="ECO:0000256" key="1">
    <source>
        <dbReference type="ARBA" id="ARBA00004434"/>
    </source>
</evidence>
<keyword evidence="6 11" id="KW-0999">Mitochondrion inner membrane</keyword>
<dbReference type="FunCoup" id="B8M242">
    <property type="interactions" value="79"/>
</dbReference>
<comment type="function">
    <text evidence="11">Component of the ubiquinol-cytochrome c oxidoreductase, a multisubunit transmembrane complex that is part of the mitochondrial electron transport chain which drives oxidative phosphorylation. The complex plays an important role in the uptake of multiple carbon sources present in different host niches.</text>
</comment>
<dbReference type="PANTHER" id="PTHR12119">
    <property type="entry name" value="UBIQUINOL-CYTOCHROME C REDUCTASE COMPLEX UBIQUINONE-BINDING PROTEIN QP-C"/>
    <property type="match status" value="1"/>
</dbReference>
<dbReference type="FunFam" id="1.20.5.210:FF:000001">
    <property type="entry name" value="Cytochrome b-c1 complex subunit 8"/>
    <property type="match status" value="1"/>
</dbReference>
<evidence type="ECO:0000313" key="12">
    <source>
        <dbReference type="EMBL" id="EED21506.1"/>
    </source>
</evidence>
<dbReference type="AlphaFoldDB" id="B8M242"/>
<dbReference type="OrthoDB" id="6683853at2759"/>
<evidence type="ECO:0000256" key="5">
    <source>
        <dbReference type="ARBA" id="ARBA00022692"/>
    </source>
</evidence>
<comment type="similarity">
    <text evidence="2 11">Belongs to the UQCRQ/QCR8 family.</text>
</comment>
<name>B8M242_TALSN</name>
<dbReference type="InterPro" id="IPR004205">
    <property type="entry name" value="Cyt_bc1_su8"/>
</dbReference>
<keyword evidence="7 11" id="KW-0249">Electron transport</keyword>
<evidence type="ECO:0000256" key="7">
    <source>
        <dbReference type="ARBA" id="ARBA00022982"/>
    </source>
</evidence>
<keyword evidence="8 11" id="KW-1133">Transmembrane helix</keyword>
<dbReference type="STRING" id="441959.B8M242"/>
<dbReference type="Pfam" id="PF02939">
    <property type="entry name" value="UcrQ"/>
    <property type="match status" value="1"/>
</dbReference>
<gene>
    <name evidence="12" type="ORF">TSTA_087420</name>
</gene>
<organism evidence="12 13">
    <name type="scientific">Talaromyces stipitatus (strain ATCC 10500 / CBS 375.48 / QM 6759 / NRRL 1006)</name>
    <name type="common">Penicillium stipitatum</name>
    <dbReference type="NCBI Taxonomy" id="441959"/>
    <lineage>
        <taxon>Eukaryota</taxon>
        <taxon>Fungi</taxon>
        <taxon>Dikarya</taxon>
        <taxon>Ascomycota</taxon>
        <taxon>Pezizomycotina</taxon>
        <taxon>Eurotiomycetes</taxon>
        <taxon>Eurotiomycetidae</taxon>
        <taxon>Eurotiales</taxon>
        <taxon>Trichocomaceae</taxon>
        <taxon>Talaromyces</taxon>
        <taxon>Talaromyces sect. Talaromyces</taxon>
    </lineage>
</organism>